<keyword evidence="2" id="KW-0472">Membrane</keyword>
<keyword evidence="2" id="KW-0812">Transmembrane</keyword>
<feature type="transmembrane region" description="Helical" evidence="2">
    <location>
        <begin position="433"/>
        <end position="458"/>
    </location>
</feature>
<feature type="transmembrane region" description="Helical" evidence="2">
    <location>
        <begin position="553"/>
        <end position="574"/>
    </location>
</feature>
<feature type="transmembrane region" description="Helical" evidence="2">
    <location>
        <begin position="522"/>
        <end position="541"/>
    </location>
</feature>
<feature type="region of interest" description="Disordered" evidence="1">
    <location>
        <begin position="637"/>
        <end position="682"/>
    </location>
</feature>
<geneLocation type="plasmid" evidence="3">
    <name>pSY153-MDR</name>
</geneLocation>
<feature type="compositionally biased region" description="Polar residues" evidence="1">
    <location>
        <begin position="665"/>
        <end position="676"/>
    </location>
</feature>
<reference evidence="3" key="1">
    <citation type="journal article" date="2017" name="Oncotarget">
        <title>pSY153-MDR, a p12969-DIM-related mega plasmid carrying blaIMP-45 and armA, from clinical Pseudomonas putida.</title>
        <authorList>
            <person name="Yuan M."/>
            <person name="Chen H."/>
            <person name="Zhu X."/>
            <person name="Feng J."/>
            <person name="Zhan Z."/>
            <person name="Zhang D."/>
            <person name="Chen X."/>
            <person name="Zhao X."/>
            <person name="Lu J."/>
            <person name="Xu J."/>
            <person name="Zhou D."/>
            <person name="Li J."/>
        </authorList>
    </citation>
    <scope>NUCLEOTIDE SEQUENCE</scope>
    <source>
        <strain evidence="3">SY153</strain>
        <plasmid evidence="3">pSY153-MDR</plasmid>
    </source>
</reference>
<evidence type="ECO:0000313" key="4">
    <source>
        <dbReference type="EMBL" id="MBF8734280.1"/>
    </source>
</evidence>
<evidence type="ECO:0000256" key="1">
    <source>
        <dbReference type="SAM" id="MobiDB-lite"/>
    </source>
</evidence>
<organism evidence="3">
    <name type="scientific">Pseudomonas putida</name>
    <name type="common">Arthrobacter siderocapsulatus</name>
    <dbReference type="NCBI Taxonomy" id="303"/>
    <lineage>
        <taxon>Bacteria</taxon>
        <taxon>Pseudomonadati</taxon>
        <taxon>Pseudomonadota</taxon>
        <taxon>Gammaproteobacteria</taxon>
        <taxon>Pseudomonadales</taxon>
        <taxon>Pseudomonadaceae</taxon>
        <taxon>Pseudomonas</taxon>
    </lineage>
</organism>
<feature type="transmembrane region" description="Helical" evidence="2">
    <location>
        <begin position="470"/>
        <end position="494"/>
    </location>
</feature>
<dbReference type="EMBL" id="JADLKB010000002">
    <property type="protein sequence ID" value="MBF8734280.1"/>
    <property type="molecule type" value="Genomic_DNA"/>
</dbReference>
<feature type="compositionally biased region" description="Gly residues" evidence="1">
    <location>
        <begin position="637"/>
        <end position="651"/>
    </location>
</feature>
<dbReference type="RefSeq" id="WP_023111073.1">
    <property type="nucleotide sequence ID" value="NZ_CP047312.1"/>
</dbReference>
<feature type="transmembrane region" description="Helical" evidence="2">
    <location>
        <begin position="40"/>
        <end position="60"/>
    </location>
</feature>
<feature type="region of interest" description="Disordered" evidence="1">
    <location>
        <begin position="594"/>
        <end position="625"/>
    </location>
</feature>
<protein>
    <recommendedName>
        <fullName evidence="5">PE-PGRS virulence associated protein</fullName>
    </recommendedName>
</protein>
<evidence type="ECO:0000256" key="2">
    <source>
        <dbReference type="SAM" id="Phobius"/>
    </source>
</evidence>
<gene>
    <name evidence="4" type="ORF">IR015_02525</name>
</gene>
<dbReference type="EMBL" id="KY883660">
    <property type="protein sequence ID" value="ASU52340.1"/>
    <property type="molecule type" value="Genomic_DNA"/>
</dbReference>
<name>A0A223Q3X8_PSEPU</name>
<sequence>MADVDVDNSVKDYDFLKLVDSNFADLVGYYLGLWQDYHTLLVNSAGVIIGGLGLAWTSILMMRSPEDKLRSVFTGLTGTCLMFLLLSVSTFTFPGTGSSVQMARGGGWSLTIVGNIYAIFKSALDKVNEGKITEDAFSRAYHVTNQNTLKRFADSPVYPLYSDYLNKCEPAFIAANGKSPEALSAGRYVGFFGSTGIGANEIEFEDSRGFLDKITGNGEANYDNPTNSTWLKRDGGNAVVEGTKKGMAMLDKIEGDSNPYDGTNPPQGFEIPTEAYWVQKLFPEKAGEVADQALSLDANDSKYKKYLNSGFKEAPTTGAKQNFYPKTCKDMFLMIDMAQRNFNSAVQKHAPAYQENSFRRDGDDAAAIMLNHIRNEASQRKKGQSELLTYGGMYYQDSDVRDPMTMLFESGTTKFMDIGKTFREWMLTVKIPMMINGAAMLAALMGITFPIFAVFGIFWSTRVIFTSVKIIAFCFIVAFVNDLCLTMASTMLAVNAETMQGYNMGNYAQNSTLLISAGTGQYIIFVALTVIEIIFAKLLLWDDVKSLGGFNPAGATTGLAATGMAVVGAAIRLAGAALPGGIAGTAGALASGGASAAGAPSGGNPTPGGGGGSGGGGPAQQKVQTAAQVAGGIAGGLGGGGGGQNGGGPGSSGANARLGVKIPTPQASQSSKGQRSSLDDLI</sequence>
<accession>A0A223Q3X8</accession>
<dbReference type="AlphaFoldDB" id="A0A223Q3X8"/>
<proteinExistence type="predicted"/>
<feature type="transmembrane region" description="Helical" evidence="2">
    <location>
        <begin position="72"/>
        <end position="93"/>
    </location>
</feature>
<evidence type="ECO:0008006" key="5">
    <source>
        <dbReference type="Google" id="ProtNLM"/>
    </source>
</evidence>
<keyword evidence="2" id="KW-1133">Transmembrane helix</keyword>
<keyword evidence="3" id="KW-0614">Plasmid</keyword>
<feature type="compositionally biased region" description="Low complexity" evidence="1">
    <location>
        <begin position="594"/>
        <end position="604"/>
    </location>
</feature>
<evidence type="ECO:0000313" key="3">
    <source>
        <dbReference type="EMBL" id="ASU52340.1"/>
    </source>
</evidence>
<reference evidence="4" key="2">
    <citation type="submission" date="2020-10" db="EMBL/GenBank/DDBJ databases">
        <title>Genome sequences of Pseudomonas isolates.</title>
        <authorList>
            <person name="Wessels L."/>
            <person name="Reich F."/>
            <person name="Hammerl J."/>
        </authorList>
    </citation>
    <scope>NUCLEOTIDE SEQUENCE</scope>
    <source>
        <strain evidence="4">20-MO00640-0</strain>
    </source>
</reference>
<dbReference type="GeneID" id="93444833"/>
<feature type="compositionally biased region" description="Gly residues" evidence="1">
    <location>
        <begin position="605"/>
        <end position="618"/>
    </location>
</feature>
<dbReference type="Proteomes" id="UP000639504">
    <property type="component" value="Unassembled WGS sequence"/>
</dbReference>